<dbReference type="PANTHER" id="PTHR38760">
    <property type="entry name" value="ADENYLATE CYCLASE"/>
    <property type="match status" value="1"/>
</dbReference>
<protein>
    <recommendedName>
        <fullName evidence="5">Adenylate cyclase</fullName>
        <ecNumber evidence="4">4.6.1.1</ecNumber>
    </recommendedName>
    <alternativeName>
        <fullName evidence="11">ATP pyrophosphate-lyase</fullName>
    </alternativeName>
    <alternativeName>
        <fullName evidence="12">Adenylyl cyclase</fullName>
    </alternativeName>
</protein>
<evidence type="ECO:0000313" key="16">
    <source>
        <dbReference type="Proteomes" id="UP000036097"/>
    </source>
</evidence>
<evidence type="ECO:0000256" key="8">
    <source>
        <dbReference type="ARBA" id="ARBA00022840"/>
    </source>
</evidence>
<keyword evidence="10 15" id="KW-0456">Lyase</keyword>
<feature type="domain" description="Adenylate cyclase class-I N-terminal" evidence="14">
    <location>
        <begin position="6"/>
        <end position="203"/>
    </location>
</feature>
<dbReference type="PIRSF" id="PIRSF001444">
    <property type="entry name" value="Adenylate_cycl"/>
    <property type="match status" value="1"/>
</dbReference>
<dbReference type="InterPro" id="IPR024686">
    <property type="entry name" value="Adenylate_cyclase_1_CS"/>
</dbReference>
<keyword evidence="16" id="KW-1185">Reference proteome</keyword>
<dbReference type="GO" id="GO:0006171">
    <property type="term" value="P:cAMP biosynthetic process"/>
    <property type="evidence" value="ECO:0007669"/>
    <property type="project" value="UniProtKB-KW"/>
</dbReference>
<evidence type="ECO:0000256" key="10">
    <source>
        <dbReference type="ARBA" id="ARBA00023239"/>
    </source>
</evidence>
<dbReference type="InterPro" id="IPR000274">
    <property type="entry name" value="Adenylate_cyclase_1"/>
</dbReference>
<organism evidence="15 16">
    <name type="scientific">Photobacterium aquae</name>
    <dbReference type="NCBI Taxonomy" id="1195763"/>
    <lineage>
        <taxon>Bacteria</taxon>
        <taxon>Pseudomonadati</taxon>
        <taxon>Pseudomonadota</taxon>
        <taxon>Gammaproteobacteria</taxon>
        <taxon>Vibrionales</taxon>
        <taxon>Vibrionaceae</taxon>
        <taxon>Photobacterium</taxon>
    </lineage>
</organism>
<dbReference type="PROSITE" id="PS01092">
    <property type="entry name" value="ADENYLATE_CYCLASE_1_1"/>
    <property type="match status" value="1"/>
</dbReference>
<evidence type="ECO:0000256" key="13">
    <source>
        <dbReference type="RuleBase" id="RU004184"/>
    </source>
</evidence>
<evidence type="ECO:0000256" key="4">
    <source>
        <dbReference type="ARBA" id="ARBA00012201"/>
    </source>
</evidence>
<sequence>MLQNYIETLNSRLAQLNTLRLERARIAMTPTSRQVFNILPALLHYNHPAVPGYLDQAAPVGIAAFSPSPEQQQFVDDCALTASVASIPSPSGHPMPILGLYAMGSTSSLGQSQTSDLDIWVCIGTDMSADDRKILDAKCSLVSEWAMAQGVEANFFLIDENRFRDNFSEEMTGDNCGSSQHLLLLDEFYRSAVCLAGLPLLWFMVPPEMEECYDDYIQYLVKGGYIRRDEWIDFGGLSRIPAEEYFGSSLWQLYKSIDSPYKSVLKAILLEAYSWEYPHTQLLSVDGKRRFFAIDRTEFCMDAYFLMLEKVTRYLERINDHRRLDLVRRCFYLKTHEKLTRKPMSGSVPWRRKVLEDLVTQWQWSREVLVELDNRRNWKVELVKFAHNELLDALMLSYRNLIRFARRNNITSAISPEDISILARKLYAAFEVLPGKVTLLNPQLSPDLHEQDLTLIQVPAGRTNAAGWYLYKQSLDPFAILGRPALEHNRYLSKLVAWAYFNGLLTESTHLHTVVRDSAMDIDKLYQLVSDIRNTFPIRRPQPSLQALSSPCEIRQLGLFINLENDPTTQLKNRAIRFDFKNTDVFSYGPEQACLVGSVDLVYRNSWNEVRTLNFSGQNAMLDALKTILGKMHQDALPPESVDVFCYSKHMRGLIRNLVYQLVAECIEMRLKPVEQEKRRRFKAIRIGEQTHGLFFERRGVSVQKLENSVDFYSCISSNKLLGSATLVMGKTDEPHPPEIVDSYASEGLIQFFFEDCEEGFNIYILDEANRIEVYRQCSGDKDEMVHGVNRFYTSAHDRFSYSVNFINFNLPQFYDIARGEDGELRVLPFKSGQQPSRRPAANNIEASVVTANMMTR</sequence>
<evidence type="ECO:0000256" key="6">
    <source>
        <dbReference type="ARBA" id="ARBA00022490"/>
    </source>
</evidence>
<dbReference type="Pfam" id="PF01295">
    <property type="entry name" value="Adenylate_cycl"/>
    <property type="match status" value="1"/>
</dbReference>
<name>A0A0J1K051_9GAMM</name>
<dbReference type="Proteomes" id="UP000036097">
    <property type="component" value="Unassembled WGS sequence"/>
</dbReference>
<evidence type="ECO:0000256" key="11">
    <source>
        <dbReference type="ARBA" id="ARBA00032597"/>
    </source>
</evidence>
<comment type="caution">
    <text evidence="15">The sequence shown here is derived from an EMBL/GenBank/DDBJ whole genome shotgun (WGS) entry which is preliminary data.</text>
</comment>
<dbReference type="AlphaFoldDB" id="A0A0J1K051"/>
<evidence type="ECO:0000256" key="3">
    <source>
        <dbReference type="ARBA" id="ARBA00007901"/>
    </source>
</evidence>
<dbReference type="GO" id="GO:0004016">
    <property type="term" value="F:adenylate cyclase activity"/>
    <property type="evidence" value="ECO:0007669"/>
    <property type="project" value="UniProtKB-EC"/>
</dbReference>
<evidence type="ECO:0000256" key="7">
    <source>
        <dbReference type="ARBA" id="ARBA00022741"/>
    </source>
</evidence>
<keyword evidence="7" id="KW-0547">Nucleotide-binding</keyword>
<proteinExistence type="inferred from homology"/>
<keyword evidence="9" id="KW-0115">cAMP biosynthesis</keyword>
<dbReference type="GO" id="GO:0005737">
    <property type="term" value="C:cytoplasm"/>
    <property type="evidence" value="ECO:0007669"/>
    <property type="project" value="UniProtKB-SubCell"/>
</dbReference>
<evidence type="ECO:0000256" key="9">
    <source>
        <dbReference type="ARBA" id="ARBA00022998"/>
    </source>
</evidence>
<dbReference type="NCBIfam" id="NF006978">
    <property type="entry name" value="PRK09450.1-2"/>
    <property type="match status" value="1"/>
</dbReference>
<dbReference type="Pfam" id="PF12633">
    <property type="entry name" value="Adenyl_cycl_N"/>
    <property type="match status" value="1"/>
</dbReference>
<evidence type="ECO:0000256" key="1">
    <source>
        <dbReference type="ARBA" id="ARBA00001593"/>
    </source>
</evidence>
<gene>
    <name evidence="15" type="primary">cyaA</name>
    <name evidence="15" type="ORF">ABT56_04355</name>
</gene>
<evidence type="ECO:0000313" key="15">
    <source>
        <dbReference type="EMBL" id="KLV07847.1"/>
    </source>
</evidence>
<dbReference type="GO" id="GO:0005524">
    <property type="term" value="F:ATP binding"/>
    <property type="evidence" value="ECO:0007669"/>
    <property type="project" value="UniProtKB-KW"/>
</dbReference>
<comment type="catalytic activity">
    <reaction evidence="1">
        <text>ATP = 3',5'-cyclic AMP + diphosphate</text>
        <dbReference type="Rhea" id="RHEA:15389"/>
        <dbReference type="ChEBI" id="CHEBI:30616"/>
        <dbReference type="ChEBI" id="CHEBI:33019"/>
        <dbReference type="ChEBI" id="CHEBI:58165"/>
        <dbReference type="EC" id="4.6.1.1"/>
    </reaction>
</comment>
<evidence type="ECO:0000259" key="14">
    <source>
        <dbReference type="Pfam" id="PF12633"/>
    </source>
</evidence>
<dbReference type="InterPro" id="IPR024685">
    <property type="entry name" value="Adenylate_cyclase_1_N"/>
</dbReference>
<dbReference type="EC" id="4.6.1.1" evidence="4"/>
<evidence type="ECO:0000256" key="5">
    <source>
        <dbReference type="ARBA" id="ARBA00021420"/>
    </source>
</evidence>
<accession>A0A0J1K051</accession>
<dbReference type="STRING" id="1195763.ABT56_04355"/>
<comment type="subcellular location">
    <subcellularLocation>
        <location evidence="2">Cytoplasm</location>
    </subcellularLocation>
</comment>
<dbReference type="EMBL" id="LDOT01000004">
    <property type="protein sequence ID" value="KLV07847.1"/>
    <property type="molecule type" value="Genomic_DNA"/>
</dbReference>
<evidence type="ECO:0000256" key="12">
    <source>
        <dbReference type="ARBA" id="ARBA00032637"/>
    </source>
</evidence>
<comment type="similarity">
    <text evidence="3 13">Belongs to the adenylyl cyclase class-1 family.</text>
</comment>
<reference evidence="15 16" key="1">
    <citation type="submission" date="2015-05" db="EMBL/GenBank/DDBJ databases">
        <title>Photobacterium galathea sp. nov.</title>
        <authorList>
            <person name="Machado H."/>
            <person name="Gram L."/>
        </authorList>
    </citation>
    <scope>NUCLEOTIDE SEQUENCE [LARGE SCALE GENOMIC DNA]</scope>
    <source>
        <strain evidence="15 16">CGMCC 1.12159</strain>
    </source>
</reference>
<evidence type="ECO:0000256" key="2">
    <source>
        <dbReference type="ARBA" id="ARBA00004496"/>
    </source>
</evidence>
<dbReference type="PANTHER" id="PTHR38760:SF1">
    <property type="entry name" value="ADENYLATE CYCLASE"/>
    <property type="match status" value="1"/>
</dbReference>
<dbReference type="PATRIC" id="fig|1195763.3.peg.929"/>
<keyword evidence="6" id="KW-0963">Cytoplasm</keyword>
<keyword evidence="8" id="KW-0067">ATP-binding</keyword>